<evidence type="ECO:0000313" key="11">
    <source>
        <dbReference type="EMBL" id="EEZ93087.1"/>
    </source>
</evidence>
<feature type="domain" description="Cation/H+ exchanger transmembrane" evidence="10">
    <location>
        <begin position="14"/>
        <end position="395"/>
    </location>
</feature>
<feature type="transmembrane region" description="Helical" evidence="9">
    <location>
        <begin position="57"/>
        <end position="79"/>
    </location>
</feature>
<feature type="transmembrane region" description="Helical" evidence="9">
    <location>
        <begin position="152"/>
        <end position="177"/>
    </location>
</feature>
<dbReference type="EMBL" id="GG730042">
    <property type="protein sequence ID" value="EEZ93087.1"/>
    <property type="molecule type" value="Genomic_DNA"/>
</dbReference>
<feature type="transmembrane region" description="Helical" evidence="9">
    <location>
        <begin position="280"/>
        <end position="302"/>
    </location>
</feature>
<reference evidence="11 12" key="1">
    <citation type="journal article" date="2010" name="Proc. Natl. Acad. Sci. U.S.A.">
        <title>Enigmatic, ultrasmall, uncultivated Archaea.</title>
        <authorList>
            <person name="Baker B.J."/>
            <person name="Comolli L.R."/>
            <person name="Dick G.J."/>
            <person name="Hauser L.J."/>
            <person name="Hyatt D."/>
            <person name="Dill B.D."/>
            <person name="Land M.L."/>
            <person name="Verberkmoes N.C."/>
            <person name="Hettich R.L."/>
            <person name="Banfield J.F."/>
        </authorList>
    </citation>
    <scope>NUCLEOTIDE SEQUENCE [LARGE SCALE GENOMIC DNA]</scope>
</reference>
<keyword evidence="4" id="KW-1003">Cell membrane</keyword>
<evidence type="ECO:0000256" key="2">
    <source>
        <dbReference type="ARBA" id="ARBA00022448"/>
    </source>
</evidence>
<comment type="subcellular location">
    <subcellularLocation>
        <location evidence="1">Cell membrane</location>
        <topology evidence="1">Multi-pass membrane protein</topology>
    </subcellularLocation>
</comment>
<dbReference type="Pfam" id="PF00999">
    <property type="entry name" value="Na_H_Exchanger"/>
    <property type="match status" value="1"/>
</dbReference>
<dbReference type="GO" id="GO:0005886">
    <property type="term" value="C:plasma membrane"/>
    <property type="evidence" value="ECO:0007669"/>
    <property type="project" value="UniProtKB-SubCell"/>
</dbReference>
<feature type="transmembrane region" description="Helical" evidence="9">
    <location>
        <begin position="189"/>
        <end position="212"/>
    </location>
</feature>
<feature type="transmembrane region" description="Helical" evidence="9">
    <location>
        <begin position="6"/>
        <end position="22"/>
    </location>
</feature>
<evidence type="ECO:0000256" key="7">
    <source>
        <dbReference type="ARBA" id="ARBA00023065"/>
    </source>
</evidence>
<feature type="transmembrane region" description="Helical" evidence="9">
    <location>
        <begin position="343"/>
        <end position="367"/>
    </location>
</feature>
<feature type="transmembrane region" description="Helical" evidence="9">
    <location>
        <begin position="219"/>
        <end position="236"/>
    </location>
</feature>
<keyword evidence="7" id="KW-0406">Ion transport</keyword>
<feature type="transmembrane region" description="Helical" evidence="9">
    <location>
        <begin position="373"/>
        <end position="396"/>
    </location>
</feature>
<dbReference type="Proteomes" id="UP000009375">
    <property type="component" value="Unassembled WGS sequence"/>
</dbReference>
<feature type="transmembrane region" description="Helical" evidence="9">
    <location>
        <begin position="34"/>
        <end position="51"/>
    </location>
</feature>
<feature type="transmembrane region" description="Helical" evidence="9">
    <location>
        <begin position="242"/>
        <end position="260"/>
    </location>
</feature>
<proteinExistence type="predicted"/>
<dbReference type="InterPro" id="IPR006153">
    <property type="entry name" value="Cation/H_exchanger_TM"/>
</dbReference>
<evidence type="ECO:0000256" key="8">
    <source>
        <dbReference type="ARBA" id="ARBA00023136"/>
    </source>
</evidence>
<organism evidence="11 12">
    <name type="scientific">Candidatus Parvarchaeum acidiphilum ARMAN-4</name>
    <dbReference type="NCBI Taxonomy" id="662760"/>
    <lineage>
        <taxon>Archaea</taxon>
        <taxon>Candidatus Parvarchaeota</taxon>
        <taxon>Candidatus Parvarchaeum</taxon>
    </lineage>
</organism>
<name>D2EEY1_PARA4</name>
<dbReference type="Gene3D" id="1.20.1530.20">
    <property type="match status" value="1"/>
</dbReference>
<dbReference type="PANTHER" id="PTHR32507">
    <property type="entry name" value="NA(+)/H(+) ANTIPORTER 1"/>
    <property type="match status" value="1"/>
</dbReference>
<keyword evidence="8 9" id="KW-0472">Membrane</keyword>
<evidence type="ECO:0000256" key="4">
    <source>
        <dbReference type="ARBA" id="ARBA00022475"/>
    </source>
</evidence>
<dbReference type="InterPro" id="IPR038770">
    <property type="entry name" value="Na+/solute_symporter_sf"/>
</dbReference>
<evidence type="ECO:0000256" key="9">
    <source>
        <dbReference type="SAM" id="Phobius"/>
    </source>
</evidence>
<accession>D2EEY1</accession>
<protein>
    <submittedName>
        <fullName evidence="11">Sodium/hydrogen exchanger</fullName>
    </submittedName>
</protein>
<evidence type="ECO:0000256" key="5">
    <source>
        <dbReference type="ARBA" id="ARBA00022692"/>
    </source>
</evidence>
<evidence type="ECO:0000259" key="10">
    <source>
        <dbReference type="Pfam" id="PF00999"/>
    </source>
</evidence>
<evidence type="ECO:0000256" key="3">
    <source>
        <dbReference type="ARBA" id="ARBA00022449"/>
    </source>
</evidence>
<dbReference type="AlphaFoldDB" id="D2EEY1"/>
<keyword evidence="3" id="KW-0050">Antiport</keyword>
<evidence type="ECO:0000313" key="12">
    <source>
        <dbReference type="Proteomes" id="UP000009375"/>
    </source>
</evidence>
<dbReference type="PANTHER" id="PTHR32507:SF0">
    <property type="entry name" value="NA(+)_H(+) ANTIPORTER 2-RELATED"/>
    <property type="match status" value="1"/>
</dbReference>
<evidence type="ECO:0000256" key="1">
    <source>
        <dbReference type="ARBA" id="ARBA00004651"/>
    </source>
</evidence>
<dbReference type="GO" id="GO:0015297">
    <property type="term" value="F:antiporter activity"/>
    <property type="evidence" value="ECO:0007669"/>
    <property type="project" value="UniProtKB-KW"/>
</dbReference>
<keyword evidence="6 9" id="KW-1133">Transmembrane helix</keyword>
<sequence>MTESVTFILLVSALIIFLGYIGEQFFRKTHIPSFLFLVFAGFILGPVLGVIQKAALLPLLGVLAEVTLIMVIFHGGLDLKAKTLLKDGWRPFVQVALYVSISIAAVTMLSYFVLHFNLVISLIFAAIVGGETTTVVIIPLSRQLNIKDKTVMFLTFEAALNSIVLVVLFLTFVGLYQSGNANIYSTVDSLVSSFSIGIFIGMILSVIWIYLLNYLKNQHYTYVLTLGLLLLTYGLTDKAGGSGYLAVIIFGIVFGNHRFISELFRRKIKMDKLEKDIFNFQGEITFILKTFFFVFLGLILSLSFSSLYFGLGAGLAILGILLFSRFIAVSISTYKSDMVKDKLPIFISLAQGLTPATLAILALEYGIPQANTFLVLVTYVIILTNIVTTVGAFITLRGKKVKTNAASV</sequence>
<gene>
    <name evidence="11" type="ORF">BJBARM4_0285</name>
</gene>
<feature type="transmembrane region" description="Helical" evidence="9">
    <location>
        <begin position="118"/>
        <end position="140"/>
    </location>
</feature>
<feature type="transmembrane region" description="Helical" evidence="9">
    <location>
        <begin position="91"/>
        <end position="112"/>
    </location>
</feature>
<feature type="transmembrane region" description="Helical" evidence="9">
    <location>
        <begin position="308"/>
        <end position="331"/>
    </location>
</feature>
<keyword evidence="5 9" id="KW-0812">Transmembrane</keyword>
<dbReference type="GO" id="GO:1902600">
    <property type="term" value="P:proton transmembrane transport"/>
    <property type="evidence" value="ECO:0007669"/>
    <property type="project" value="InterPro"/>
</dbReference>
<keyword evidence="2" id="KW-0813">Transport</keyword>
<evidence type="ECO:0000256" key="6">
    <source>
        <dbReference type="ARBA" id="ARBA00022989"/>
    </source>
</evidence>